<dbReference type="EMBL" id="PFNL01000063">
    <property type="protein sequence ID" value="PIZ47157.1"/>
    <property type="molecule type" value="Genomic_DNA"/>
</dbReference>
<reference evidence="2" key="1">
    <citation type="submission" date="2017-09" db="EMBL/GenBank/DDBJ databases">
        <title>Depth-based differentiation of microbial function through sediment-hosted aquifers and enrichment of novel symbionts in the deep terrestrial subsurface.</title>
        <authorList>
            <person name="Probst A.J."/>
            <person name="Ladd B."/>
            <person name="Jarett J.K."/>
            <person name="Geller-Mcgrath D.E."/>
            <person name="Sieber C.M.K."/>
            <person name="Emerson J.B."/>
            <person name="Anantharaman K."/>
            <person name="Thomas B.C."/>
            <person name="Malmstrom R."/>
            <person name="Stieglmeier M."/>
            <person name="Klingl A."/>
            <person name="Woyke T."/>
            <person name="Ryan C.M."/>
            <person name="Banfield J.F."/>
        </authorList>
    </citation>
    <scope>NUCLEOTIDE SEQUENCE [LARGE SCALE GENOMIC DNA]</scope>
</reference>
<dbReference type="InterPro" id="IPR053158">
    <property type="entry name" value="CapK_Type1_Caps_Biosynth"/>
</dbReference>
<evidence type="ECO:0000313" key="2">
    <source>
        <dbReference type="Proteomes" id="UP000228920"/>
    </source>
</evidence>
<gene>
    <name evidence="1" type="ORF">COY32_02145</name>
</gene>
<dbReference type="PANTHER" id="PTHR36932:SF1">
    <property type="entry name" value="CAPSULAR POLYSACCHARIDE BIOSYNTHESIS PROTEIN"/>
    <property type="match status" value="1"/>
</dbReference>
<organism evidence="1 2">
    <name type="scientific">candidate division WWE3 bacterium CG_4_10_14_0_2_um_filter_41_14</name>
    <dbReference type="NCBI Taxonomy" id="1975072"/>
    <lineage>
        <taxon>Bacteria</taxon>
        <taxon>Katanobacteria</taxon>
    </lineage>
</organism>
<proteinExistence type="predicted"/>
<evidence type="ECO:0008006" key="3">
    <source>
        <dbReference type="Google" id="ProtNLM"/>
    </source>
</evidence>
<dbReference type="SUPFAM" id="SSF56801">
    <property type="entry name" value="Acetyl-CoA synthetase-like"/>
    <property type="match status" value="1"/>
</dbReference>
<evidence type="ECO:0000313" key="1">
    <source>
        <dbReference type="EMBL" id="PIZ47157.1"/>
    </source>
</evidence>
<name>A0A2M7TK78_UNCKA</name>
<dbReference type="Gene3D" id="3.40.50.12780">
    <property type="entry name" value="N-terminal domain of ligase-like"/>
    <property type="match status" value="1"/>
</dbReference>
<accession>A0A2M7TK78</accession>
<sequence>MSTFLDKFTDLETKNFVVFYLACKFRFKYFSSQQIKKYQQQKAQNIVAYAVGNSEFFKNFYSKAHTTNFHSLPTINKKLMMDNIGDYNTVGLSKNEILDFCLDVEKTRDFTQRLHGMNIGMSSGTSGNKGVEIVTRAEESYLKAALFARFNFPKYEKINLAFILRVSTPAFNLNMLGNKLTYVSQLQSIEKINQQLTAINPNIISAPASMLKIIAKEIENKRLTIYPKKVVSYAEVLHPDVEQYIEKIFGCRVDQIYKCTEGPIAVSCSHGSLHINEDLVLVETLNSDGTQTPIGSP</sequence>
<protein>
    <recommendedName>
        <fullName evidence="3">AMP-dependent synthetase/ligase domain-containing protein</fullName>
    </recommendedName>
</protein>
<comment type="caution">
    <text evidence="1">The sequence shown here is derived from an EMBL/GenBank/DDBJ whole genome shotgun (WGS) entry which is preliminary data.</text>
</comment>
<dbReference type="AlphaFoldDB" id="A0A2M7TK78"/>
<dbReference type="PANTHER" id="PTHR36932">
    <property type="entry name" value="CAPSULAR POLYSACCHARIDE BIOSYNTHESIS PROTEIN"/>
    <property type="match status" value="1"/>
</dbReference>
<feature type="non-terminal residue" evidence="1">
    <location>
        <position position="297"/>
    </location>
</feature>
<dbReference type="Proteomes" id="UP000228920">
    <property type="component" value="Unassembled WGS sequence"/>
</dbReference>
<dbReference type="InterPro" id="IPR042099">
    <property type="entry name" value="ANL_N_sf"/>
</dbReference>